<keyword evidence="5 7" id="KW-1133">Transmembrane helix</keyword>
<feature type="transmembrane region" description="Helical" evidence="7">
    <location>
        <begin position="363"/>
        <end position="380"/>
    </location>
</feature>
<accession>A0ABR4YIJ7</accession>
<feature type="transmembrane region" description="Helical" evidence="7">
    <location>
        <begin position="20"/>
        <end position="37"/>
    </location>
</feature>
<keyword evidence="9" id="KW-1185">Reference proteome</keyword>
<feature type="transmembrane region" description="Helical" evidence="7">
    <location>
        <begin position="79"/>
        <end position="103"/>
    </location>
</feature>
<evidence type="ECO:0000256" key="4">
    <source>
        <dbReference type="ARBA" id="ARBA00022692"/>
    </source>
</evidence>
<dbReference type="Pfam" id="PF13440">
    <property type="entry name" value="Polysacc_synt_3"/>
    <property type="match status" value="1"/>
</dbReference>
<keyword evidence="3" id="KW-1003">Cell membrane</keyword>
<evidence type="ECO:0000256" key="2">
    <source>
        <dbReference type="ARBA" id="ARBA00007430"/>
    </source>
</evidence>
<sequence length="484" mass="53771">MELKKHVVKGMAWTFAEKALTAVFQMFVGLVLMNFLFPDDYGTIQILVVFTSVCSVFVDSGFSAALIRRKEVGQAEYSAVFFFNIFTACGLYLVLLAVTPFLASYYNAPIMRTLAPVLFLLVPVNSFSNIQNTILTRRFDFKTISKYTLWATLAGSCVAVGMAAAGCGIWSLLGQRLLTPAVKSMLLWIRSEWRPSRRVSFTALRPMLGYSSRLLLSDITNTVYANISELFIGKMYTKEALGYYNRGKQYKDMPVSAVISSVQNVTFPALSQLQDNPAKMRTSAHQVTVVMNFIIFPVMLGLIAVVGDFIAVFLPQRWLPVIPYFRILCLSGLFAPLSVVSYNILKIKSDGKLIFRLEIIKKLIATVILAITIPMGVKAIAWGQTVIFLSDAIVNMLGAGRYLRWTIWDGIRSTAPYLAMSAVMVAAVYGTHMLLAGHIALWAILLIEITAGIAAYALLTLLCRPEGWREVRTILQQTAAARHK</sequence>
<organism evidence="8 9">
    <name type="scientific">Alistipes inops</name>
    <dbReference type="NCBI Taxonomy" id="1501391"/>
    <lineage>
        <taxon>Bacteria</taxon>
        <taxon>Pseudomonadati</taxon>
        <taxon>Bacteroidota</taxon>
        <taxon>Bacteroidia</taxon>
        <taxon>Bacteroidales</taxon>
        <taxon>Rikenellaceae</taxon>
        <taxon>Alistipes</taxon>
    </lineage>
</organism>
<name>A0ABR4YIJ7_9BACT</name>
<evidence type="ECO:0000313" key="8">
    <source>
        <dbReference type="EMBL" id="KHE42094.1"/>
    </source>
</evidence>
<protein>
    <recommendedName>
        <fullName evidence="10">Lipopolysaccharide biosynthesis protein</fullName>
    </recommendedName>
</protein>
<evidence type="ECO:0000256" key="5">
    <source>
        <dbReference type="ARBA" id="ARBA00022989"/>
    </source>
</evidence>
<dbReference type="RefSeq" id="WP_035473186.1">
    <property type="nucleotide sequence ID" value="NZ_JRGF01000006.1"/>
</dbReference>
<evidence type="ECO:0000256" key="6">
    <source>
        <dbReference type="ARBA" id="ARBA00023136"/>
    </source>
</evidence>
<feature type="transmembrane region" description="Helical" evidence="7">
    <location>
        <begin position="321"/>
        <end position="342"/>
    </location>
</feature>
<evidence type="ECO:0000256" key="7">
    <source>
        <dbReference type="SAM" id="Phobius"/>
    </source>
</evidence>
<comment type="subcellular location">
    <subcellularLocation>
        <location evidence="1">Cell membrane</location>
        <topology evidence="1">Multi-pass membrane protein</topology>
    </subcellularLocation>
</comment>
<feature type="transmembrane region" description="Helical" evidence="7">
    <location>
        <begin position="386"/>
        <end position="403"/>
    </location>
</feature>
<feature type="transmembrane region" description="Helical" evidence="7">
    <location>
        <begin position="415"/>
        <end position="435"/>
    </location>
</feature>
<keyword evidence="6 7" id="KW-0472">Membrane</keyword>
<evidence type="ECO:0000313" key="9">
    <source>
        <dbReference type="Proteomes" id="UP000030889"/>
    </source>
</evidence>
<feature type="transmembrane region" description="Helical" evidence="7">
    <location>
        <begin position="441"/>
        <end position="462"/>
    </location>
</feature>
<evidence type="ECO:0008006" key="10">
    <source>
        <dbReference type="Google" id="ProtNLM"/>
    </source>
</evidence>
<evidence type="ECO:0000256" key="1">
    <source>
        <dbReference type="ARBA" id="ARBA00004651"/>
    </source>
</evidence>
<dbReference type="CDD" id="cd13127">
    <property type="entry name" value="MATE_tuaB_like"/>
    <property type="match status" value="1"/>
</dbReference>
<dbReference type="PANTHER" id="PTHR30250:SF10">
    <property type="entry name" value="LIPOPOLYSACCHARIDE BIOSYNTHESIS PROTEIN WZXC"/>
    <property type="match status" value="1"/>
</dbReference>
<dbReference type="EMBL" id="JRGF01000006">
    <property type="protein sequence ID" value="KHE42094.1"/>
    <property type="molecule type" value="Genomic_DNA"/>
</dbReference>
<evidence type="ECO:0000256" key="3">
    <source>
        <dbReference type="ARBA" id="ARBA00022475"/>
    </source>
</evidence>
<feature type="transmembrane region" description="Helical" evidence="7">
    <location>
        <begin position="147"/>
        <end position="166"/>
    </location>
</feature>
<keyword evidence="4 7" id="KW-0812">Transmembrane</keyword>
<comment type="similarity">
    <text evidence="2">Belongs to the polysaccharide synthase family.</text>
</comment>
<dbReference type="PANTHER" id="PTHR30250">
    <property type="entry name" value="PST FAMILY PREDICTED COLANIC ACID TRANSPORTER"/>
    <property type="match status" value="1"/>
</dbReference>
<comment type="caution">
    <text evidence="8">The sequence shown here is derived from an EMBL/GenBank/DDBJ whole genome shotgun (WGS) entry which is preliminary data.</text>
</comment>
<gene>
    <name evidence="8" type="ORF">LG35_05945</name>
</gene>
<proteinExistence type="inferred from homology"/>
<reference evidence="8 9" key="1">
    <citation type="submission" date="2014-09" db="EMBL/GenBank/DDBJ databases">
        <title>Alistipes sp. 627, sp. nov., a novel member of the family Rikenellaceae isolated from human faeces.</title>
        <authorList>
            <person name="Shkoporov A.N."/>
            <person name="Chaplin A.V."/>
            <person name="Motuzova O.V."/>
            <person name="Kafarskaia L.I."/>
            <person name="Khokhlova E.V."/>
            <person name="Efimov B.A."/>
        </authorList>
    </citation>
    <scope>NUCLEOTIDE SEQUENCE [LARGE SCALE GENOMIC DNA]</scope>
    <source>
        <strain evidence="8 9">627</strain>
    </source>
</reference>
<dbReference type="InterPro" id="IPR050833">
    <property type="entry name" value="Poly_Biosynth_Transport"/>
</dbReference>
<feature type="transmembrane region" description="Helical" evidence="7">
    <location>
        <begin position="289"/>
        <end position="315"/>
    </location>
</feature>
<feature type="transmembrane region" description="Helical" evidence="7">
    <location>
        <begin position="43"/>
        <end position="67"/>
    </location>
</feature>
<dbReference type="Proteomes" id="UP000030889">
    <property type="component" value="Unassembled WGS sequence"/>
</dbReference>